<feature type="repeat" description="ANK" evidence="3">
    <location>
        <begin position="303"/>
        <end position="335"/>
    </location>
</feature>
<feature type="domain" description="SOCS box" evidence="4">
    <location>
        <begin position="384"/>
        <end position="428"/>
    </location>
</feature>
<dbReference type="EMBL" id="JACVVK020000371">
    <property type="protein sequence ID" value="KAK7476623.1"/>
    <property type="molecule type" value="Genomic_DNA"/>
</dbReference>
<feature type="repeat" description="ANK" evidence="3">
    <location>
        <begin position="139"/>
        <end position="171"/>
    </location>
</feature>
<name>A0ABD0JPK9_9CAEN</name>
<feature type="repeat" description="ANK" evidence="3">
    <location>
        <begin position="237"/>
        <end position="269"/>
    </location>
</feature>
<accession>A0ABD0JPK9</accession>
<dbReference type="Proteomes" id="UP001519460">
    <property type="component" value="Unassembled WGS sequence"/>
</dbReference>
<feature type="repeat" description="ANK" evidence="3">
    <location>
        <begin position="105"/>
        <end position="137"/>
    </location>
</feature>
<evidence type="ECO:0000256" key="2">
    <source>
        <dbReference type="ARBA" id="ARBA00023043"/>
    </source>
</evidence>
<proteinExistence type="predicted"/>
<comment type="caution">
    <text evidence="5">The sequence shown here is derived from an EMBL/GenBank/DDBJ whole genome shotgun (WGS) entry which is preliminary data.</text>
</comment>
<dbReference type="InterPro" id="IPR036036">
    <property type="entry name" value="SOCS_box-like_dom_sf"/>
</dbReference>
<dbReference type="InterPro" id="IPR036770">
    <property type="entry name" value="Ankyrin_rpt-contain_sf"/>
</dbReference>
<evidence type="ECO:0000259" key="4">
    <source>
        <dbReference type="PROSITE" id="PS50225"/>
    </source>
</evidence>
<dbReference type="Pfam" id="PF07525">
    <property type="entry name" value="SOCS_box"/>
    <property type="match status" value="1"/>
</dbReference>
<dbReference type="PROSITE" id="PS50225">
    <property type="entry name" value="SOCS"/>
    <property type="match status" value="1"/>
</dbReference>
<dbReference type="SMART" id="SM00248">
    <property type="entry name" value="ANK"/>
    <property type="match status" value="8"/>
</dbReference>
<reference evidence="5 6" key="1">
    <citation type="journal article" date="2023" name="Sci. Data">
        <title>Genome assembly of the Korean intertidal mud-creeper Batillaria attramentaria.</title>
        <authorList>
            <person name="Patra A.K."/>
            <person name="Ho P.T."/>
            <person name="Jun S."/>
            <person name="Lee S.J."/>
            <person name="Kim Y."/>
            <person name="Won Y.J."/>
        </authorList>
    </citation>
    <scope>NUCLEOTIDE SEQUENCE [LARGE SCALE GENOMIC DNA]</scope>
    <source>
        <strain evidence="5">Wonlab-2016</strain>
    </source>
</reference>
<dbReference type="PRINTS" id="PR01415">
    <property type="entry name" value="ANKYRIN"/>
</dbReference>
<dbReference type="Pfam" id="PF12796">
    <property type="entry name" value="Ank_2"/>
    <property type="match status" value="2"/>
</dbReference>
<keyword evidence="1" id="KW-0677">Repeat</keyword>
<keyword evidence="2 3" id="KW-0040">ANK repeat</keyword>
<dbReference type="InterPro" id="IPR002110">
    <property type="entry name" value="Ankyrin_rpt"/>
</dbReference>
<dbReference type="AlphaFoldDB" id="A0ABD0JPK9"/>
<dbReference type="Gene3D" id="1.25.40.20">
    <property type="entry name" value="Ankyrin repeat-containing domain"/>
    <property type="match status" value="2"/>
</dbReference>
<dbReference type="InterPro" id="IPR001496">
    <property type="entry name" value="SOCS_box"/>
</dbReference>
<dbReference type="SUPFAM" id="SSF158235">
    <property type="entry name" value="SOCS box-like"/>
    <property type="match status" value="1"/>
</dbReference>
<dbReference type="Gene3D" id="1.10.750.20">
    <property type="entry name" value="SOCS box"/>
    <property type="match status" value="1"/>
</dbReference>
<protein>
    <recommendedName>
        <fullName evidence="4">SOCS box domain-containing protein</fullName>
    </recommendedName>
</protein>
<evidence type="ECO:0000313" key="5">
    <source>
        <dbReference type="EMBL" id="KAK7476623.1"/>
    </source>
</evidence>
<evidence type="ECO:0000256" key="3">
    <source>
        <dbReference type="PROSITE-ProRule" id="PRU00023"/>
    </source>
</evidence>
<dbReference type="SMART" id="SM00969">
    <property type="entry name" value="SOCS_box"/>
    <property type="match status" value="1"/>
</dbReference>
<sequence length="436" mass="47637">MDFVINTGHRPQRQPITPNTAGFNLLTAIKNREGLARVRSLVLEGADIFSVSDGYWTPLTLAAHLGRTDIVHFLLDCMRQSQGESSNSSPHQGKWRCSVDSVNDGGLTPLLCAAKEGHADICRMLLEAGADVNYRNQLSGQTPLLVAIDNKQEKAVKVLLDYGADVQLTDNVGITPLYAAVNGDHLGIVQQLINAGCDVNIGSQDHAPVFIAARRGYLPILQVLRDAGCNIDVPNKYGVTPVYEAALKGNNAILEDLLDRGCDVNVPDMYSVSPLLAATMAGNRDGVEMLLNAGAWLQWRDSQGRCAVQLAIETGKASILELFLQRGVNISKRPHLTQREHTLLLELLLTSGLKQPPNMLLQRSVITSTYYSPQCRQWLNDFHTQPRSLKCLARGVIRRSLGNTILYGVPQLPIPSFLKDFVTFADSSTSSSCVLT</sequence>
<feature type="repeat" description="ANK" evidence="3">
    <location>
        <begin position="270"/>
        <end position="302"/>
    </location>
</feature>
<feature type="repeat" description="ANK" evidence="3">
    <location>
        <begin position="172"/>
        <end position="204"/>
    </location>
</feature>
<organism evidence="5 6">
    <name type="scientific">Batillaria attramentaria</name>
    <dbReference type="NCBI Taxonomy" id="370345"/>
    <lineage>
        <taxon>Eukaryota</taxon>
        <taxon>Metazoa</taxon>
        <taxon>Spiralia</taxon>
        <taxon>Lophotrochozoa</taxon>
        <taxon>Mollusca</taxon>
        <taxon>Gastropoda</taxon>
        <taxon>Caenogastropoda</taxon>
        <taxon>Sorbeoconcha</taxon>
        <taxon>Cerithioidea</taxon>
        <taxon>Batillariidae</taxon>
        <taxon>Batillaria</taxon>
    </lineage>
</organism>
<dbReference type="PANTHER" id="PTHR24173:SF74">
    <property type="entry name" value="ANKYRIN REPEAT DOMAIN-CONTAINING PROTEIN 16"/>
    <property type="match status" value="1"/>
</dbReference>
<dbReference type="CDD" id="cd03587">
    <property type="entry name" value="SOCS"/>
    <property type="match status" value="1"/>
</dbReference>
<dbReference type="PANTHER" id="PTHR24173">
    <property type="entry name" value="ANKYRIN REPEAT CONTAINING"/>
    <property type="match status" value="1"/>
</dbReference>
<keyword evidence="6" id="KW-1185">Reference proteome</keyword>
<evidence type="ECO:0000313" key="6">
    <source>
        <dbReference type="Proteomes" id="UP001519460"/>
    </source>
</evidence>
<evidence type="ECO:0000256" key="1">
    <source>
        <dbReference type="ARBA" id="ARBA00022737"/>
    </source>
</evidence>
<dbReference type="Pfam" id="PF00023">
    <property type="entry name" value="Ank"/>
    <property type="match status" value="1"/>
</dbReference>
<gene>
    <name evidence="5" type="ORF">BaRGS_00032169</name>
</gene>
<dbReference type="PROSITE" id="PS50297">
    <property type="entry name" value="ANK_REP_REGION"/>
    <property type="match status" value="4"/>
</dbReference>
<dbReference type="PROSITE" id="PS50088">
    <property type="entry name" value="ANK_REPEAT"/>
    <property type="match status" value="7"/>
</dbReference>
<feature type="repeat" description="ANK" evidence="3">
    <location>
        <begin position="204"/>
        <end position="236"/>
    </location>
</feature>
<dbReference type="SUPFAM" id="SSF48403">
    <property type="entry name" value="Ankyrin repeat"/>
    <property type="match status" value="1"/>
</dbReference>